<evidence type="ECO:0000313" key="3">
    <source>
        <dbReference type="EMBL" id="PWV78004.1"/>
    </source>
</evidence>
<proteinExistence type="inferred from homology"/>
<dbReference type="AlphaFoldDB" id="A0A317NUL6"/>
<comment type="caution">
    <text evidence="3">The sequence shown here is derived from an EMBL/GenBank/DDBJ whole genome shotgun (WGS) entry which is preliminary data.</text>
</comment>
<organism evidence="3 4">
    <name type="scientific">Nocardia neocaledoniensis</name>
    <dbReference type="NCBI Taxonomy" id="236511"/>
    <lineage>
        <taxon>Bacteria</taxon>
        <taxon>Bacillati</taxon>
        <taxon>Actinomycetota</taxon>
        <taxon>Actinomycetes</taxon>
        <taxon>Mycobacteriales</taxon>
        <taxon>Nocardiaceae</taxon>
        <taxon>Nocardia</taxon>
    </lineage>
</organism>
<dbReference type="SUPFAM" id="SSF47598">
    <property type="entry name" value="Ribbon-helix-helix"/>
    <property type="match status" value="1"/>
</dbReference>
<dbReference type="Gene3D" id="1.20.5.780">
    <property type="entry name" value="Single helix bin"/>
    <property type="match status" value="1"/>
</dbReference>
<evidence type="ECO:0000313" key="4">
    <source>
        <dbReference type="Proteomes" id="UP000246410"/>
    </source>
</evidence>
<protein>
    <submittedName>
        <fullName evidence="3">Uncharacterized protein (DUF1778 family)</fullName>
    </submittedName>
</protein>
<dbReference type="Pfam" id="PF08681">
    <property type="entry name" value="TacA1"/>
    <property type="match status" value="1"/>
</dbReference>
<keyword evidence="1" id="KW-1277">Toxin-antitoxin system</keyword>
<accession>A0A317NUL6</accession>
<dbReference type="RefSeq" id="WP_110037399.1">
    <property type="nucleotide sequence ID" value="NZ_QGTL01000003.1"/>
</dbReference>
<dbReference type="Proteomes" id="UP000246410">
    <property type="component" value="Unassembled WGS sequence"/>
</dbReference>
<dbReference type="EMBL" id="QGTL01000003">
    <property type="protein sequence ID" value="PWV78004.1"/>
    <property type="molecule type" value="Genomic_DNA"/>
</dbReference>
<gene>
    <name evidence="3" type="ORF">DFR69_103610</name>
</gene>
<dbReference type="InterPro" id="IPR014795">
    <property type="entry name" value="TacA_1-like"/>
</dbReference>
<dbReference type="GO" id="GO:0006355">
    <property type="term" value="P:regulation of DNA-templated transcription"/>
    <property type="evidence" value="ECO:0007669"/>
    <property type="project" value="InterPro"/>
</dbReference>
<comment type="similarity">
    <text evidence="2">Belongs to the TacA antitoxin family.</text>
</comment>
<name>A0A317NUL6_9NOCA</name>
<reference evidence="3 4" key="1">
    <citation type="submission" date="2018-05" db="EMBL/GenBank/DDBJ databases">
        <title>Genomic Encyclopedia of Type Strains, Phase IV (KMG-IV): sequencing the most valuable type-strain genomes for metagenomic binning, comparative biology and taxonomic classification.</title>
        <authorList>
            <person name="Goeker M."/>
        </authorList>
    </citation>
    <scope>NUCLEOTIDE SEQUENCE [LARGE SCALE GENOMIC DNA]</scope>
    <source>
        <strain evidence="3 4">DSM 44717</strain>
    </source>
</reference>
<keyword evidence="4" id="KW-1185">Reference proteome</keyword>
<evidence type="ECO:0000256" key="2">
    <source>
        <dbReference type="ARBA" id="ARBA00049988"/>
    </source>
</evidence>
<evidence type="ECO:0000256" key="1">
    <source>
        <dbReference type="ARBA" id="ARBA00022649"/>
    </source>
</evidence>
<sequence length="89" mass="9848">MTTKSQRVEVRLDKERQTQLQAAADAVNETLSEFIRAAAFDRADRILALSSRTLMPAEQFDAMMASLDAPDEAPALAKAAAKPRVFVRR</sequence>
<dbReference type="InterPro" id="IPR010985">
    <property type="entry name" value="Ribbon_hlx_hlx"/>
</dbReference>